<dbReference type="KEGG" id="mpsy:CEK71_06400"/>
<evidence type="ECO:0000259" key="7">
    <source>
        <dbReference type="Pfam" id="PF01180"/>
    </source>
</evidence>
<dbReference type="InterPro" id="IPR005720">
    <property type="entry name" value="Dihydroorotate_DH_cat"/>
</dbReference>
<comment type="pathway">
    <text evidence="2">Pyrimidine metabolism; UMP biosynthesis via de novo pathway.</text>
</comment>
<proteinExistence type="predicted"/>
<name>A0A1Z4BWW0_9GAMM</name>
<dbReference type="OrthoDB" id="9794954at2"/>
<keyword evidence="5" id="KW-0665">Pyrimidine biosynthesis</keyword>
<sequence length="342" mass="37941">MIDLPSVDLSTRYLGLHLANPLIPSASPLSKDLDSARRLEDAGASAIVMYSLFEEKITAETRHFARFFFQQALGHGEADSFHPVPANVQTYQQHYLEHLQKLKTHLAIPVIASLNGTSVSGWLDYARDMQEAGADALELNIYHLAANILEDSQTVENRYLDIVQELKKHIRLPIALKLSAQFSSPLHFAKRLEQAGADGLVLFNRFYQPDIDLETLQVVPKLELSTSAEALLRIRWTALMYARVKLSLAVTGGFHTAPDIIKALLAGADAVQLCSVLLTHGADKLRELLGELAAWLTEHEYESVSQLKGSVSQQHAIDPSAYERANYVQVLDSYSYPAGVLR</sequence>
<dbReference type="Gene3D" id="3.20.20.70">
    <property type="entry name" value="Aldolase class I"/>
    <property type="match status" value="1"/>
</dbReference>
<dbReference type="UniPathway" id="UPA00070"/>
<reference evidence="8 9" key="1">
    <citation type="submission" date="2017-06" db="EMBL/GenBank/DDBJ databases">
        <title>Genome Sequencing of the methanotroph Methylovulum psychrotolerants str. HV10-M2 isolated from a high-altitude environment.</title>
        <authorList>
            <person name="Mateos-Rivera A."/>
        </authorList>
    </citation>
    <scope>NUCLEOTIDE SEQUENCE [LARGE SCALE GENOMIC DNA]</scope>
    <source>
        <strain evidence="8 9">HV10_M2</strain>
    </source>
</reference>
<evidence type="ECO:0000256" key="3">
    <source>
        <dbReference type="ARBA" id="ARBA00022630"/>
    </source>
</evidence>
<evidence type="ECO:0000256" key="1">
    <source>
        <dbReference type="ARBA" id="ARBA00001917"/>
    </source>
</evidence>
<dbReference type="GO" id="GO:0044205">
    <property type="term" value="P:'de novo' UMP biosynthetic process"/>
    <property type="evidence" value="ECO:0007669"/>
    <property type="project" value="UniProtKB-UniPathway"/>
</dbReference>
<dbReference type="Pfam" id="PF01180">
    <property type="entry name" value="DHO_dh"/>
    <property type="match status" value="1"/>
</dbReference>
<keyword evidence="6 8" id="KW-0560">Oxidoreductase</keyword>
<dbReference type="SUPFAM" id="SSF51395">
    <property type="entry name" value="FMN-linked oxidoreductases"/>
    <property type="match status" value="1"/>
</dbReference>
<evidence type="ECO:0000256" key="6">
    <source>
        <dbReference type="ARBA" id="ARBA00023002"/>
    </source>
</evidence>
<dbReference type="AlphaFoldDB" id="A0A1Z4BWW0"/>
<protein>
    <submittedName>
        <fullName evidence="8">Dihydroorotate dehydrogenase</fullName>
        <ecNumber evidence="8">1.3.98.1</ecNumber>
    </submittedName>
</protein>
<evidence type="ECO:0000256" key="4">
    <source>
        <dbReference type="ARBA" id="ARBA00022643"/>
    </source>
</evidence>
<evidence type="ECO:0000256" key="5">
    <source>
        <dbReference type="ARBA" id="ARBA00022975"/>
    </source>
</evidence>
<feature type="domain" description="Dihydroorotate dehydrogenase catalytic" evidence="7">
    <location>
        <begin position="93"/>
        <end position="294"/>
    </location>
</feature>
<dbReference type="InterPro" id="IPR013785">
    <property type="entry name" value="Aldolase_TIM"/>
</dbReference>
<dbReference type="GO" id="GO:0005737">
    <property type="term" value="C:cytoplasm"/>
    <property type="evidence" value="ECO:0007669"/>
    <property type="project" value="InterPro"/>
</dbReference>
<dbReference type="PANTHER" id="PTHR48109">
    <property type="entry name" value="DIHYDROOROTATE DEHYDROGENASE (QUINONE), MITOCHONDRIAL-RELATED"/>
    <property type="match status" value="1"/>
</dbReference>
<organism evidence="8 9">
    <name type="scientific">Methylovulum psychrotolerans</name>
    <dbReference type="NCBI Taxonomy" id="1704499"/>
    <lineage>
        <taxon>Bacteria</taxon>
        <taxon>Pseudomonadati</taxon>
        <taxon>Pseudomonadota</taxon>
        <taxon>Gammaproteobacteria</taxon>
        <taxon>Methylococcales</taxon>
        <taxon>Methylococcaceae</taxon>
        <taxon>Methylovulum</taxon>
    </lineage>
</organism>
<evidence type="ECO:0000256" key="2">
    <source>
        <dbReference type="ARBA" id="ARBA00004725"/>
    </source>
</evidence>
<dbReference type="InterPro" id="IPR050074">
    <property type="entry name" value="DHO_dehydrogenase"/>
</dbReference>
<keyword evidence="4" id="KW-0288">FMN</keyword>
<dbReference type="CDD" id="cd04739">
    <property type="entry name" value="DHOD_like"/>
    <property type="match status" value="1"/>
</dbReference>
<comment type="cofactor">
    <cofactor evidence="1">
        <name>FMN</name>
        <dbReference type="ChEBI" id="CHEBI:58210"/>
    </cofactor>
</comment>
<dbReference type="PIRSF" id="PIRSF000164">
    <property type="entry name" value="DHO_oxidase"/>
    <property type="match status" value="1"/>
</dbReference>
<dbReference type="GO" id="GO:0006207">
    <property type="term" value="P:'de novo' pyrimidine nucleobase biosynthetic process"/>
    <property type="evidence" value="ECO:0007669"/>
    <property type="project" value="TreeGrafter"/>
</dbReference>
<evidence type="ECO:0000313" key="8">
    <source>
        <dbReference type="EMBL" id="ASF45729.1"/>
    </source>
</evidence>
<keyword evidence="9" id="KW-1185">Reference proteome</keyword>
<dbReference type="RefSeq" id="WP_088618605.1">
    <property type="nucleotide sequence ID" value="NZ_CP022129.1"/>
</dbReference>
<dbReference type="NCBIfam" id="NF005741">
    <property type="entry name" value="PRK07565.1"/>
    <property type="match status" value="1"/>
</dbReference>
<dbReference type="PANTHER" id="PTHR48109:SF3">
    <property type="entry name" value="SLL0744 PROTEIN"/>
    <property type="match status" value="1"/>
</dbReference>
<dbReference type="GO" id="GO:1990663">
    <property type="term" value="F:dihydroorotate dehydrogenase (fumarate) activity"/>
    <property type="evidence" value="ECO:0007669"/>
    <property type="project" value="UniProtKB-EC"/>
</dbReference>
<keyword evidence="3" id="KW-0285">Flavoprotein</keyword>
<evidence type="ECO:0000313" key="9">
    <source>
        <dbReference type="Proteomes" id="UP000197019"/>
    </source>
</evidence>
<dbReference type="InterPro" id="IPR012135">
    <property type="entry name" value="Dihydroorotate_DH_1_2"/>
</dbReference>
<dbReference type="EC" id="1.3.98.1" evidence="8"/>
<gene>
    <name evidence="8" type="ORF">CEK71_06400</name>
</gene>
<dbReference type="Proteomes" id="UP000197019">
    <property type="component" value="Chromosome"/>
</dbReference>
<accession>A0A1Z4BWW0</accession>
<dbReference type="EMBL" id="CP022129">
    <property type="protein sequence ID" value="ASF45729.1"/>
    <property type="molecule type" value="Genomic_DNA"/>
</dbReference>